<dbReference type="RefSeq" id="WP_260437781.1">
    <property type="nucleotide sequence ID" value="NZ_SGWW01000001.1"/>
</dbReference>
<dbReference type="Gene3D" id="3.40.50.1000">
    <property type="entry name" value="HAD superfamily/HAD-like"/>
    <property type="match status" value="1"/>
</dbReference>
<dbReference type="NCBIfam" id="TIGR01549">
    <property type="entry name" value="HAD-SF-IA-v1"/>
    <property type="match status" value="1"/>
</dbReference>
<dbReference type="NCBIfam" id="TIGR01509">
    <property type="entry name" value="HAD-SF-IA-v3"/>
    <property type="match status" value="1"/>
</dbReference>
<accession>A0A4Q7LUT3</accession>
<dbReference type="InterPro" id="IPR023214">
    <property type="entry name" value="HAD_sf"/>
</dbReference>
<dbReference type="SFLD" id="SFLDG01129">
    <property type="entry name" value="C1.5:_HAD__Beta-PGM__Phosphata"/>
    <property type="match status" value="1"/>
</dbReference>
<comment type="caution">
    <text evidence="1">The sequence shown here is derived from an EMBL/GenBank/DDBJ whole genome shotgun (WGS) entry which is preliminary data.</text>
</comment>
<protein>
    <submittedName>
        <fullName evidence="1">HAD superfamily hydrolase (TIGR01509 family)/HAD superfamily hydrolase (TIGR01549 family)</fullName>
    </submittedName>
</protein>
<dbReference type="EMBL" id="SGWW01000001">
    <property type="protein sequence ID" value="RZS58905.1"/>
    <property type="molecule type" value="Genomic_DNA"/>
</dbReference>
<dbReference type="PANTHER" id="PTHR18901:SF38">
    <property type="entry name" value="PSEUDOURIDINE-5'-PHOSPHATASE"/>
    <property type="match status" value="1"/>
</dbReference>
<dbReference type="PANTHER" id="PTHR18901">
    <property type="entry name" value="2-DEOXYGLUCOSE-6-PHOSPHATE PHOSPHATASE 2"/>
    <property type="match status" value="1"/>
</dbReference>
<dbReference type="SFLD" id="SFLDS00003">
    <property type="entry name" value="Haloacid_Dehalogenase"/>
    <property type="match status" value="1"/>
</dbReference>
<dbReference type="InterPro" id="IPR023198">
    <property type="entry name" value="PGP-like_dom2"/>
</dbReference>
<dbReference type="AlphaFoldDB" id="A0A4Q7LUT3"/>
<dbReference type="Proteomes" id="UP000293519">
    <property type="component" value="Unassembled WGS sequence"/>
</dbReference>
<gene>
    <name evidence="1" type="ORF">EV141_0116</name>
</gene>
<dbReference type="SUPFAM" id="SSF56784">
    <property type="entry name" value="HAD-like"/>
    <property type="match status" value="1"/>
</dbReference>
<dbReference type="InterPro" id="IPR036412">
    <property type="entry name" value="HAD-like_sf"/>
</dbReference>
<reference evidence="1 2" key="1">
    <citation type="journal article" date="2015" name="Stand. Genomic Sci.">
        <title>Genomic Encyclopedia of Bacterial and Archaeal Type Strains, Phase III: the genomes of soil and plant-associated and newly described type strains.</title>
        <authorList>
            <person name="Whitman W.B."/>
            <person name="Woyke T."/>
            <person name="Klenk H.P."/>
            <person name="Zhou Y."/>
            <person name="Lilburn T.G."/>
            <person name="Beck B.J."/>
            <person name="De Vos P."/>
            <person name="Vandamme P."/>
            <person name="Eisen J.A."/>
            <person name="Garrity G."/>
            <person name="Hugenholtz P."/>
            <person name="Kyrpides N.C."/>
        </authorList>
    </citation>
    <scope>NUCLEOTIDE SEQUENCE [LARGE SCALE GENOMIC DNA]</scope>
    <source>
        <strain evidence="1 2">CV2</strain>
    </source>
</reference>
<name>A0A4Q7LUT3_9MICO</name>
<dbReference type="GO" id="GO:0016787">
    <property type="term" value="F:hydrolase activity"/>
    <property type="evidence" value="ECO:0007669"/>
    <property type="project" value="UniProtKB-KW"/>
</dbReference>
<dbReference type="Gene3D" id="1.10.150.240">
    <property type="entry name" value="Putative phosphatase, domain 2"/>
    <property type="match status" value="1"/>
</dbReference>
<proteinExistence type="predicted"/>
<dbReference type="InterPro" id="IPR006439">
    <property type="entry name" value="HAD-SF_hydro_IA"/>
</dbReference>
<dbReference type="Pfam" id="PF00702">
    <property type="entry name" value="Hydrolase"/>
    <property type="match status" value="1"/>
</dbReference>
<evidence type="ECO:0000313" key="1">
    <source>
        <dbReference type="EMBL" id="RZS58905.1"/>
    </source>
</evidence>
<sequence>MTTAPEPLDRPAAVLWDMDGTIVDTEPYWMRAEVRLVESFGRTWSTEDAMQLVGSGLENSAILLQRAGVELEVEQIIDRLTDEVIEQIETEVPWRPGARELIAALREAGIPIALVTMSLRRMAVRVADAIGDAVFDVVIAGDDVTEAKPHPEPYLAAARALGVDIHHCVAIEDSQFGLASAISSGAATIGVPLHLALHEGPTHTLWSTLEGRTVAELTAVVNAHLGFRAQEVTR</sequence>
<keyword evidence="1" id="KW-0378">Hydrolase</keyword>
<keyword evidence="2" id="KW-1185">Reference proteome</keyword>
<dbReference type="PRINTS" id="PR00413">
    <property type="entry name" value="HADHALOGNASE"/>
</dbReference>
<organism evidence="1 2">
    <name type="scientific">Microcella putealis</name>
    <dbReference type="NCBI Taxonomy" id="337005"/>
    <lineage>
        <taxon>Bacteria</taxon>
        <taxon>Bacillati</taxon>
        <taxon>Actinomycetota</taxon>
        <taxon>Actinomycetes</taxon>
        <taxon>Micrococcales</taxon>
        <taxon>Microbacteriaceae</taxon>
        <taxon>Microcella</taxon>
    </lineage>
</organism>
<dbReference type="CDD" id="cd07505">
    <property type="entry name" value="HAD_BPGM-like"/>
    <property type="match status" value="1"/>
</dbReference>
<evidence type="ECO:0000313" key="2">
    <source>
        <dbReference type="Proteomes" id="UP000293519"/>
    </source>
</evidence>
<dbReference type="SFLD" id="SFLDG01135">
    <property type="entry name" value="C1.5.6:_HAD__Beta-PGM__Phospha"/>
    <property type="match status" value="1"/>
</dbReference>